<comment type="caution">
    <text evidence="1">The sequence shown here is derived from an EMBL/GenBank/DDBJ whole genome shotgun (WGS) entry which is preliminary data.</text>
</comment>
<proteinExistence type="predicted"/>
<gene>
    <name evidence="1" type="ORF">KZ829_26230</name>
</gene>
<dbReference type="Proteomes" id="UP001519863">
    <property type="component" value="Unassembled WGS sequence"/>
</dbReference>
<dbReference type="PROSITE" id="PS51257">
    <property type="entry name" value="PROKAR_LIPOPROTEIN"/>
    <property type="match status" value="1"/>
</dbReference>
<name>A0ABS7B8E4_9ACTN</name>
<dbReference type="RefSeq" id="WP_220146573.1">
    <property type="nucleotide sequence ID" value="NZ_JAHXZI010000014.1"/>
</dbReference>
<reference evidence="1 2" key="1">
    <citation type="journal article" date="2013" name="Antonie Van Leeuwenhoek">
        <title>Actinoplanes hulinensis sp. nov., a novel actinomycete isolated from soybean root (Glycine max (L.) Merr).</title>
        <authorList>
            <person name="Shen Y."/>
            <person name="Liu C."/>
            <person name="Wang X."/>
            <person name="Zhao J."/>
            <person name="Jia F."/>
            <person name="Zhang Y."/>
            <person name="Wang L."/>
            <person name="Yang D."/>
            <person name="Xiang W."/>
        </authorList>
    </citation>
    <scope>NUCLEOTIDE SEQUENCE [LARGE SCALE GENOMIC DNA]</scope>
    <source>
        <strain evidence="1 2">NEAU-M9</strain>
    </source>
</reference>
<evidence type="ECO:0000313" key="2">
    <source>
        <dbReference type="Proteomes" id="UP001519863"/>
    </source>
</evidence>
<evidence type="ECO:0000313" key="1">
    <source>
        <dbReference type="EMBL" id="MBW6437238.1"/>
    </source>
</evidence>
<sequence>MKTIGKFADRLLGVVVPQSSAAAACAPDNECWMWNQPGTCRCMRTFMYNGTCRTEIYYTRGCY</sequence>
<keyword evidence="2" id="KW-1185">Reference proteome</keyword>
<accession>A0ABS7B8E4</accession>
<dbReference type="EMBL" id="JAHXZI010000014">
    <property type="protein sequence ID" value="MBW6437238.1"/>
    <property type="molecule type" value="Genomic_DNA"/>
</dbReference>
<organism evidence="1 2">
    <name type="scientific">Actinoplanes hulinensis</name>
    <dbReference type="NCBI Taxonomy" id="1144547"/>
    <lineage>
        <taxon>Bacteria</taxon>
        <taxon>Bacillati</taxon>
        <taxon>Actinomycetota</taxon>
        <taxon>Actinomycetes</taxon>
        <taxon>Micromonosporales</taxon>
        <taxon>Micromonosporaceae</taxon>
        <taxon>Actinoplanes</taxon>
    </lineage>
</organism>
<protein>
    <submittedName>
        <fullName evidence="1">Uncharacterized protein</fullName>
    </submittedName>
</protein>